<keyword evidence="4" id="KW-0560">Oxidoreductase</keyword>
<evidence type="ECO:0000256" key="1">
    <source>
        <dbReference type="ARBA" id="ARBA00001931"/>
    </source>
</evidence>
<accession>A0ABU9CML0</accession>
<name>A0ABU9CML0_9BURK</name>
<evidence type="ECO:0000313" key="9">
    <source>
        <dbReference type="Proteomes" id="UP001365405"/>
    </source>
</evidence>
<keyword evidence="6" id="KW-0732">Signal</keyword>
<keyword evidence="9" id="KW-1185">Reference proteome</keyword>
<dbReference type="EMBL" id="JBBUTH010000010">
    <property type="protein sequence ID" value="MEK8053065.1"/>
    <property type="molecule type" value="Genomic_DNA"/>
</dbReference>
<proteinExistence type="inferred from homology"/>
<comment type="caution">
    <text evidence="8">The sequence shown here is derived from an EMBL/GenBank/DDBJ whole genome shotgun (WGS) entry which is preliminary data.</text>
</comment>
<comment type="subcellular location">
    <subcellularLocation>
        <location evidence="2">Periplasm</location>
    </subcellularLocation>
</comment>
<evidence type="ECO:0000256" key="3">
    <source>
        <dbReference type="ARBA" id="ARBA00008156"/>
    </source>
</evidence>
<feature type="signal peptide" evidence="6">
    <location>
        <begin position="1"/>
        <end position="38"/>
    </location>
</feature>
<protein>
    <submittedName>
        <fullName evidence="8">PQQ-binding-like beta-propeller repeat protein</fullName>
    </submittedName>
</protein>
<reference evidence="8 9" key="1">
    <citation type="submission" date="2024-04" db="EMBL/GenBank/DDBJ databases">
        <title>Novel species of the genus Ideonella isolated from streams.</title>
        <authorList>
            <person name="Lu H."/>
        </authorList>
    </citation>
    <scope>NUCLEOTIDE SEQUENCE [LARGE SCALE GENOMIC DNA]</scope>
    <source>
        <strain evidence="8 9">DXS22W</strain>
    </source>
</reference>
<evidence type="ECO:0000313" key="8">
    <source>
        <dbReference type="EMBL" id="MEK8053065.1"/>
    </source>
</evidence>
<comment type="similarity">
    <text evidence="3">Belongs to the bacterial PQQ dehydrogenase family.</text>
</comment>
<dbReference type="InterPro" id="IPR008972">
    <property type="entry name" value="Cupredoxin"/>
</dbReference>
<dbReference type="Proteomes" id="UP001365405">
    <property type="component" value="Unassembled WGS sequence"/>
</dbReference>
<evidence type="ECO:0000256" key="2">
    <source>
        <dbReference type="ARBA" id="ARBA00004418"/>
    </source>
</evidence>
<organism evidence="8 9">
    <name type="scientific">Pseudaquabacterium inlustre</name>
    <dbReference type="NCBI Taxonomy" id="2984192"/>
    <lineage>
        <taxon>Bacteria</taxon>
        <taxon>Pseudomonadati</taxon>
        <taxon>Pseudomonadota</taxon>
        <taxon>Betaproteobacteria</taxon>
        <taxon>Burkholderiales</taxon>
        <taxon>Sphaerotilaceae</taxon>
        <taxon>Pseudaquabacterium</taxon>
    </lineage>
</organism>
<feature type="domain" description="Pyrrolo-quinoline quinone repeat" evidence="7">
    <location>
        <begin position="476"/>
        <end position="539"/>
    </location>
</feature>
<feature type="domain" description="Pyrrolo-quinoline quinone repeat" evidence="7">
    <location>
        <begin position="51"/>
        <end position="447"/>
    </location>
</feature>
<gene>
    <name evidence="8" type="ORF">AACH10_22620</name>
</gene>
<dbReference type="RefSeq" id="WP_341412798.1">
    <property type="nucleotide sequence ID" value="NZ_JBBUTH010000010.1"/>
</dbReference>
<evidence type="ECO:0000256" key="4">
    <source>
        <dbReference type="ARBA" id="ARBA00023002"/>
    </source>
</evidence>
<dbReference type="InterPro" id="IPR002372">
    <property type="entry name" value="PQQ_rpt_dom"/>
</dbReference>
<dbReference type="InterPro" id="IPR018391">
    <property type="entry name" value="PQQ_b-propeller_rpt"/>
</dbReference>
<comment type="cofactor">
    <cofactor evidence="1">
        <name>pyrroloquinoline quinone</name>
        <dbReference type="ChEBI" id="CHEBI:58442"/>
    </cofactor>
</comment>
<dbReference type="PANTHER" id="PTHR32303">
    <property type="entry name" value="QUINOPROTEIN ALCOHOL DEHYDROGENASE (CYTOCHROME C)"/>
    <property type="match status" value="1"/>
</dbReference>
<dbReference type="Gene3D" id="2.60.40.420">
    <property type="entry name" value="Cupredoxins - blue copper proteins"/>
    <property type="match status" value="1"/>
</dbReference>
<dbReference type="InterPro" id="IPR011047">
    <property type="entry name" value="Quinoprotein_ADH-like_sf"/>
</dbReference>
<feature type="region of interest" description="Disordered" evidence="5">
    <location>
        <begin position="348"/>
        <end position="372"/>
    </location>
</feature>
<feature type="compositionally biased region" description="Basic and acidic residues" evidence="5">
    <location>
        <begin position="350"/>
        <end position="361"/>
    </location>
</feature>
<dbReference type="Gene3D" id="2.140.10.10">
    <property type="entry name" value="Quinoprotein alcohol dehydrogenase-like superfamily"/>
    <property type="match status" value="1"/>
</dbReference>
<dbReference type="Pfam" id="PF01011">
    <property type="entry name" value="PQQ"/>
    <property type="match status" value="2"/>
</dbReference>
<dbReference type="SMART" id="SM00564">
    <property type="entry name" value="PQQ"/>
    <property type="match status" value="5"/>
</dbReference>
<evidence type="ECO:0000256" key="6">
    <source>
        <dbReference type="SAM" id="SignalP"/>
    </source>
</evidence>
<sequence>MTRTPPRRRAAALRPLFPIGPLLPLLLLTPLATPAAAAADNCCLATTTDFPKVGGNLGNQNYSALSKIHKGNIGQLGAAWLTSLEGGAKSGNNQSTAVAVDGVLYIETAQGRVHAVDGKTGAVKWSYNPGRGGQTRRGVAVGGGKVYTLTTGNYVIALDQATGQVVWERQHNGYGNIAKVAVVYHDGMVYVGTNDGNRGAALAFHASNGDLAWHFFGTAAPGTIGGDTWEGDTYLTGGATPWIHPAIDPQLNTVYWTFGNVRAGSSQNGASRGGQNLFGNSLVAMDAKTGAYKWHFQSVHHDIWDMDNVMAPVLADITVNGAARKAVVYGSKTGMHYVLDRATGVPINPVDERPVPQDARQKTWPTQPYPRGGSFVPTCPTTDGPARAVPNFKQGCLFTPHWDEPILTFPGQGGGADWNHQSFSHTTKLIYTGVGYVAVAHSLTEASNGLRPLGTPMSGGVVAVNPATNTVAWRKALPWSVAHGNGILSTASNLLFMGQPDGTLLAMDALNGRDLWKFQTGAAINASPISYQIDGEQYIAVFAGGSGLPFADAPRGDYLWAFKLGGTVAPLPAPKPPALRRDITAAAVEGSVVNNTIVLNRSYSNGTVSTVELDTVNAMAPQHLRVPLGTTVTFSNPATNTKPHCATQFFEGLFNIGPLAPGQVQAYTFNQRGEFFFNDCTSPRATGKVVVY</sequence>
<dbReference type="SUPFAM" id="SSF50998">
    <property type="entry name" value="Quinoprotein alcohol dehydrogenase-like"/>
    <property type="match status" value="1"/>
</dbReference>
<feature type="chain" id="PRO_5046198684" evidence="6">
    <location>
        <begin position="39"/>
        <end position="692"/>
    </location>
</feature>
<dbReference type="SUPFAM" id="SSF49503">
    <property type="entry name" value="Cupredoxins"/>
    <property type="match status" value="1"/>
</dbReference>
<evidence type="ECO:0000259" key="7">
    <source>
        <dbReference type="Pfam" id="PF01011"/>
    </source>
</evidence>
<evidence type="ECO:0000256" key="5">
    <source>
        <dbReference type="SAM" id="MobiDB-lite"/>
    </source>
</evidence>